<proteinExistence type="inferred from homology"/>
<name>A0A2P8VI88_9ENTR</name>
<dbReference type="EMBL" id="PYEP01000005">
    <property type="protein sequence ID" value="PSN07269.1"/>
    <property type="molecule type" value="Genomic_DNA"/>
</dbReference>
<dbReference type="PANTHER" id="PTHR36582:SF2">
    <property type="entry name" value="ANTITOXIN PARD"/>
    <property type="match status" value="1"/>
</dbReference>
<accession>A0A2P8VI88</accession>
<gene>
    <name evidence="5" type="ORF">C7G83_13540</name>
</gene>
<evidence type="ECO:0000313" key="5">
    <source>
        <dbReference type="EMBL" id="PSN07269.1"/>
    </source>
</evidence>
<evidence type="ECO:0000256" key="3">
    <source>
        <dbReference type="ARBA" id="ARBA00022649"/>
    </source>
</evidence>
<protein>
    <recommendedName>
        <fullName evidence="2">Antitoxin ParD</fullName>
    </recommendedName>
</protein>
<reference evidence="5 6" key="1">
    <citation type="submission" date="2018-03" db="EMBL/GenBank/DDBJ databases">
        <title>Draft genome sequence of the first documented clinical Siccibacter turicensis isolate in Austria.</title>
        <authorList>
            <person name="Lepuschitz S."/>
            <person name="Pekard-Amenitsch S."/>
            <person name="Haunold R."/>
            <person name="Schill S."/>
            <person name="Mach R."/>
            <person name="Allerberger F."/>
            <person name="Ruppitsch W."/>
            <person name="Forsythe S.J."/>
        </authorList>
    </citation>
    <scope>NUCLEOTIDE SEQUENCE [LARGE SCALE GENOMIC DNA]</scope>
    <source>
        <strain evidence="5 6">6100069499-17</strain>
    </source>
</reference>
<dbReference type="CDD" id="cd22231">
    <property type="entry name" value="RHH_NikR_HicB-like"/>
    <property type="match status" value="1"/>
</dbReference>
<sequence>MARTMTVDLGEELRGFVESLIASGDYRTQSEVIRDSLRLLREQQAQSHLQQLRTLINEGINSGAPQEWKQDAFLQNIKARDRHDDETD</sequence>
<dbReference type="RefSeq" id="WP_106877629.1">
    <property type="nucleotide sequence ID" value="NZ_PYEP01000005.1"/>
</dbReference>
<evidence type="ECO:0000256" key="2">
    <source>
        <dbReference type="ARBA" id="ARBA00017940"/>
    </source>
</evidence>
<dbReference type="AlphaFoldDB" id="A0A2P8VI88"/>
<dbReference type="InterPro" id="IPR038296">
    <property type="entry name" value="ParD_sf"/>
</dbReference>
<keyword evidence="6" id="KW-1185">Reference proteome</keyword>
<dbReference type="Proteomes" id="UP000240212">
    <property type="component" value="Unassembled WGS sequence"/>
</dbReference>
<dbReference type="InterPro" id="IPR010985">
    <property type="entry name" value="Ribbon_hlx_hlx"/>
</dbReference>
<organism evidence="5 6">
    <name type="scientific">Siccibacter turicensis</name>
    <dbReference type="NCBI Taxonomy" id="357233"/>
    <lineage>
        <taxon>Bacteria</taxon>
        <taxon>Pseudomonadati</taxon>
        <taxon>Pseudomonadota</taxon>
        <taxon>Gammaproteobacteria</taxon>
        <taxon>Enterobacterales</taxon>
        <taxon>Enterobacteriaceae</taxon>
        <taxon>Siccibacter</taxon>
    </lineage>
</organism>
<keyword evidence="3" id="KW-1277">Toxin-antitoxin system</keyword>
<evidence type="ECO:0000313" key="6">
    <source>
        <dbReference type="Proteomes" id="UP000240212"/>
    </source>
</evidence>
<evidence type="ECO:0000256" key="4">
    <source>
        <dbReference type="ARBA" id="ARBA00037106"/>
    </source>
</evidence>
<dbReference type="GO" id="GO:0006355">
    <property type="term" value="P:regulation of DNA-templated transcription"/>
    <property type="evidence" value="ECO:0007669"/>
    <property type="project" value="InterPro"/>
</dbReference>
<dbReference type="Pfam" id="PF03693">
    <property type="entry name" value="ParD_antitoxin"/>
    <property type="match status" value="1"/>
</dbReference>
<dbReference type="PANTHER" id="PTHR36582">
    <property type="entry name" value="ANTITOXIN PARD"/>
    <property type="match status" value="1"/>
</dbReference>
<dbReference type="NCBIfam" id="TIGR02606">
    <property type="entry name" value="antidote_CC2985"/>
    <property type="match status" value="1"/>
</dbReference>
<evidence type="ECO:0000256" key="1">
    <source>
        <dbReference type="ARBA" id="ARBA00008580"/>
    </source>
</evidence>
<dbReference type="OrthoDB" id="9815501at2"/>
<comment type="caution">
    <text evidence="5">The sequence shown here is derived from an EMBL/GenBank/DDBJ whole genome shotgun (WGS) entry which is preliminary data.</text>
</comment>
<comment type="similarity">
    <text evidence="1">Belongs to the ParD antitoxin family.</text>
</comment>
<dbReference type="SUPFAM" id="SSF47598">
    <property type="entry name" value="Ribbon-helix-helix"/>
    <property type="match status" value="1"/>
</dbReference>
<dbReference type="Gene3D" id="6.10.10.120">
    <property type="entry name" value="Antitoxin ParD1-like"/>
    <property type="match status" value="1"/>
</dbReference>
<comment type="function">
    <text evidence="4">Antitoxin component of a type II toxin-antitoxin (TA) system. Neutralizes the effect of toxin ParE.</text>
</comment>
<dbReference type="InterPro" id="IPR022789">
    <property type="entry name" value="ParD"/>
</dbReference>